<keyword evidence="3" id="KW-1185">Reference proteome</keyword>
<dbReference type="PANTHER" id="PTHR42923">
    <property type="entry name" value="PROTOPORPHYRINOGEN OXIDASE"/>
    <property type="match status" value="1"/>
</dbReference>
<organism evidence="2 3">
    <name type="scientific">Paralimibaculum aggregatum</name>
    <dbReference type="NCBI Taxonomy" id="3036245"/>
    <lineage>
        <taxon>Bacteria</taxon>
        <taxon>Pseudomonadati</taxon>
        <taxon>Pseudomonadota</taxon>
        <taxon>Alphaproteobacteria</taxon>
        <taxon>Rhodobacterales</taxon>
        <taxon>Paracoccaceae</taxon>
        <taxon>Paralimibaculum</taxon>
    </lineage>
</organism>
<evidence type="ECO:0000313" key="2">
    <source>
        <dbReference type="EMBL" id="GMG84724.1"/>
    </source>
</evidence>
<dbReference type="PANTHER" id="PTHR42923:SF17">
    <property type="entry name" value="AMINE OXIDASE DOMAIN-CONTAINING PROTEIN"/>
    <property type="match status" value="1"/>
</dbReference>
<dbReference type="EMBL" id="BSYI01000041">
    <property type="protein sequence ID" value="GMG84724.1"/>
    <property type="molecule type" value="Genomic_DNA"/>
</dbReference>
<dbReference type="SUPFAM" id="SSF51905">
    <property type="entry name" value="FAD/NAD(P)-binding domain"/>
    <property type="match status" value="1"/>
</dbReference>
<dbReference type="Proteomes" id="UP001239909">
    <property type="component" value="Unassembled WGS sequence"/>
</dbReference>
<gene>
    <name evidence="2" type="ORF">LNKW23_39400</name>
</gene>
<protein>
    <submittedName>
        <fullName evidence="2">NAD(P)/FAD-dependent oxidoreductase</fullName>
    </submittedName>
</protein>
<name>A0ABQ6LNC5_9RHOB</name>
<proteinExistence type="predicted"/>
<comment type="caution">
    <text evidence="2">The sequence shown here is derived from an EMBL/GenBank/DDBJ whole genome shotgun (WGS) entry which is preliminary data.</text>
</comment>
<dbReference type="RefSeq" id="WP_285673818.1">
    <property type="nucleotide sequence ID" value="NZ_BSYI01000041.1"/>
</dbReference>
<sequence>MKIAIVGAGISGLGAALALSERHDVRIYEQAGRLGGHANTVEAAFPDGMQPVDTGFIVYNQRNYPNLCGLFAHLDVPTKWSDMSFGFSLGGGACEYACDNLDKVFAQRWRVFDPRFIRMTREILRFTRVGQADLAGGRANDLALGEWLESRRFSPWFRERFLLPMGGAIWSTSVARMLDFPARNFLNFFCNHDLMTGLDPAQRWRTVDGGSREYVRRVHARLGPRVQLGRAAARVESAGARPRIRFADGTAERFDQVVLAVHGPEARRLLARPDAQQARLLGSFRTTENRAVLHSDTRLMPRRRRVWSSWNFLADRHEAEGTRPAQVTYWMNRLQGIPEHRPLFVSLNPRDEIDPALTHGVYDYAHPFFDLAAFEAQRGMDAIQGRGGVWYAGAWLGYGFHEDGLRAGLRVADALGARPAWAADPGPPMVAADAA</sequence>
<dbReference type="Gene3D" id="1.10.405.20">
    <property type="match status" value="1"/>
</dbReference>
<accession>A0ABQ6LNC5</accession>
<evidence type="ECO:0000259" key="1">
    <source>
        <dbReference type="Pfam" id="PF01593"/>
    </source>
</evidence>
<dbReference type="InterPro" id="IPR036188">
    <property type="entry name" value="FAD/NAD-bd_sf"/>
</dbReference>
<evidence type="ECO:0000313" key="3">
    <source>
        <dbReference type="Proteomes" id="UP001239909"/>
    </source>
</evidence>
<reference evidence="2 3" key="1">
    <citation type="submission" date="2023-04" db="EMBL/GenBank/DDBJ databases">
        <title>Marinoamorphus aggregata gen. nov., sp. Nov., isolate from tissue of brittle star Ophioplocus japonicus.</title>
        <authorList>
            <person name="Kawano K."/>
            <person name="Sawayama S."/>
            <person name="Nakagawa S."/>
        </authorList>
    </citation>
    <scope>NUCLEOTIDE SEQUENCE [LARGE SCALE GENOMIC DNA]</scope>
    <source>
        <strain evidence="2 3">NKW23</strain>
    </source>
</reference>
<dbReference type="Pfam" id="PF01593">
    <property type="entry name" value="Amino_oxidase"/>
    <property type="match status" value="1"/>
</dbReference>
<dbReference type="InterPro" id="IPR050464">
    <property type="entry name" value="Zeta_carotene_desat/Oxidored"/>
</dbReference>
<dbReference type="Gene3D" id="3.50.50.60">
    <property type="entry name" value="FAD/NAD(P)-binding domain"/>
    <property type="match status" value="1"/>
</dbReference>
<dbReference type="Gene3D" id="3.30.70.1990">
    <property type="match status" value="1"/>
</dbReference>
<feature type="domain" description="Amine oxidase" evidence="1">
    <location>
        <begin position="10"/>
        <end position="277"/>
    </location>
</feature>
<dbReference type="InterPro" id="IPR002937">
    <property type="entry name" value="Amino_oxidase"/>
</dbReference>